<dbReference type="SUPFAM" id="SSF49299">
    <property type="entry name" value="PKD domain"/>
    <property type="match status" value="1"/>
</dbReference>
<organism evidence="2">
    <name type="scientific">Jonesiaceae bacterium BS-20</name>
    <dbReference type="NCBI Taxonomy" id="3120821"/>
    <lineage>
        <taxon>Bacteria</taxon>
        <taxon>Bacillati</taxon>
        <taxon>Actinomycetota</taxon>
        <taxon>Actinomycetes</taxon>
        <taxon>Micrococcales</taxon>
        <taxon>Jonesiaceae</taxon>
    </lineage>
</organism>
<evidence type="ECO:0000259" key="1">
    <source>
        <dbReference type="PROSITE" id="PS50093"/>
    </source>
</evidence>
<proteinExistence type="predicted"/>
<dbReference type="InterPro" id="IPR013783">
    <property type="entry name" value="Ig-like_fold"/>
</dbReference>
<protein>
    <recommendedName>
        <fullName evidence="1">PKD domain-containing protein</fullName>
    </recommendedName>
</protein>
<sequence length="159" mass="17181">MPRDCVARPGGPGVVTVEVVAREFQELPLAGSGITFAPTSGEPVINLPFIVQSSVTPQLLNTTILGTRVLIEATPTRFAWDYGDGTPVFATTDPNKRYPDHSYEHTYTKRGPVTVSLTTTWRGRFQVAGGAWQPIPGTVTTNETSDSITVIELLPVNIN</sequence>
<accession>A0AAU7DX62</accession>
<dbReference type="Gene3D" id="2.60.40.10">
    <property type="entry name" value="Immunoglobulins"/>
    <property type="match status" value="1"/>
</dbReference>
<reference evidence="2" key="1">
    <citation type="submission" date="2024-02" db="EMBL/GenBank/DDBJ databases">
        <title>Tomenella chthoni gen. nov. sp. nov., a member of the family Jonesiaceae isolated from bat guano.</title>
        <authorList>
            <person name="Miller S.L."/>
            <person name="King J."/>
            <person name="Sankaranarayanan K."/>
            <person name="Lawson P.A."/>
        </authorList>
    </citation>
    <scope>NUCLEOTIDE SEQUENCE</scope>
    <source>
        <strain evidence="2">BS-20</strain>
    </source>
</reference>
<feature type="domain" description="PKD" evidence="1">
    <location>
        <begin position="74"/>
        <end position="120"/>
    </location>
</feature>
<name>A0AAU7DX62_9MICO</name>
<evidence type="ECO:0000313" key="2">
    <source>
        <dbReference type="EMBL" id="XBH22717.1"/>
    </source>
</evidence>
<dbReference type="EMBL" id="CP146203">
    <property type="protein sequence ID" value="XBH22717.1"/>
    <property type="molecule type" value="Genomic_DNA"/>
</dbReference>
<dbReference type="InterPro" id="IPR000601">
    <property type="entry name" value="PKD_dom"/>
</dbReference>
<dbReference type="InterPro" id="IPR035986">
    <property type="entry name" value="PKD_dom_sf"/>
</dbReference>
<gene>
    <name evidence="2" type="ORF">V5R04_05715</name>
</gene>
<dbReference type="PROSITE" id="PS50093">
    <property type="entry name" value="PKD"/>
    <property type="match status" value="1"/>
</dbReference>
<dbReference type="AlphaFoldDB" id="A0AAU7DX62"/>
<dbReference type="GO" id="GO:0005975">
    <property type="term" value="P:carbohydrate metabolic process"/>
    <property type="evidence" value="ECO:0007669"/>
    <property type="project" value="UniProtKB-ARBA"/>
</dbReference>